<dbReference type="EMBL" id="CADCTM010000865">
    <property type="protein sequence ID" value="CAA9298543.1"/>
    <property type="molecule type" value="Genomic_DNA"/>
</dbReference>
<proteinExistence type="predicted"/>
<reference evidence="1" key="1">
    <citation type="submission" date="2020-02" db="EMBL/GenBank/DDBJ databases">
        <authorList>
            <person name="Meier V. D."/>
        </authorList>
    </citation>
    <scope>NUCLEOTIDE SEQUENCE</scope>
    <source>
        <strain evidence="1">AVDCRST_MAG92</strain>
    </source>
</reference>
<name>A0A6J4K8C9_9CYAN</name>
<protein>
    <submittedName>
        <fullName evidence="1">Uncharacterized protein</fullName>
    </submittedName>
</protein>
<accession>A0A6J4K8C9</accession>
<evidence type="ECO:0000313" key="1">
    <source>
        <dbReference type="EMBL" id="CAA9298543.1"/>
    </source>
</evidence>
<gene>
    <name evidence="1" type="ORF">AVDCRST_MAG92-4908</name>
</gene>
<organism evidence="1">
    <name type="scientific">uncultured Coleofasciculus sp</name>
    <dbReference type="NCBI Taxonomy" id="1267456"/>
    <lineage>
        <taxon>Bacteria</taxon>
        <taxon>Bacillati</taxon>
        <taxon>Cyanobacteriota</taxon>
        <taxon>Cyanophyceae</taxon>
        <taxon>Coleofasciculales</taxon>
        <taxon>Coleofasciculaceae</taxon>
        <taxon>Coleofasciculus</taxon>
        <taxon>environmental samples</taxon>
    </lineage>
</organism>
<sequence length="67" mass="7733">MTNYYKPSELIKVVPRAGARIQYKRFSGTLVSKVASGWHVRWSISKSLKKRFGNPPPIVKENQFKLI</sequence>
<dbReference type="AlphaFoldDB" id="A0A6J4K8C9"/>